<dbReference type="Proteomes" id="UP000638732">
    <property type="component" value="Unassembled WGS sequence"/>
</dbReference>
<name>A0A966DSI4_9SPHI</name>
<organism evidence="1 2">
    <name type="scientific">Mucilaginibacter agri</name>
    <dbReference type="NCBI Taxonomy" id="2695265"/>
    <lineage>
        <taxon>Bacteria</taxon>
        <taxon>Pseudomonadati</taxon>
        <taxon>Bacteroidota</taxon>
        <taxon>Sphingobacteriia</taxon>
        <taxon>Sphingobacteriales</taxon>
        <taxon>Sphingobacteriaceae</taxon>
        <taxon>Mucilaginibacter</taxon>
    </lineage>
</organism>
<comment type="caution">
    <text evidence="1">The sequence shown here is derived from an EMBL/GenBank/DDBJ whole genome shotgun (WGS) entry which is preliminary data.</text>
</comment>
<reference evidence="1" key="1">
    <citation type="submission" date="2020-01" db="EMBL/GenBank/DDBJ databases">
        <authorList>
            <person name="Seo Y.L."/>
        </authorList>
    </citation>
    <scope>NUCLEOTIDE SEQUENCE</scope>
    <source>
        <strain evidence="1">R11</strain>
    </source>
</reference>
<dbReference type="EMBL" id="WWEO01000027">
    <property type="protein sequence ID" value="NCD67824.1"/>
    <property type="molecule type" value="Genomic_DNA"/>
</dbReference>
<evidence type="ECO:0000313" key="2">
    <source>
        <dbReference type="Proteomes" id="UP000638732"/>
    </source>
</evidence>
<dbReference type="AlphaFoldDB" id="A0A966DSI4"/>
<reference evidence="1" key="2">
    <citation type="submission" date="2020-10" db="EMBL/GenBank/DDBJ databases">
        <title>Mucilaginibacter sp. nov., isolated from soil.</title>
        <authorList>
            <person name="Jeon C.O."/>
        </authorList>
    </citation>
    <scope>NUCLEOTIDE SEQUENCE</scope>
    <source>
        <strain evidence="1">R11</strain>
    </source>
</reference>
<evidence type="ECO:0000313" key="1">
    <source>
        <dbReference type="EMBL" id="NCD67824.1"/>
    </source>
</evidence>
<keyword evidence="2" id="KW-1185">Reference proteome</keyword>
<gene>
    <name evidence="1" type="ORF">GSY63_00475</name>
</gene>
<dbReference type="RefSeq" id="WP_166583863.1">
    <property type="nucleotide sequence ID" value="NZ_WWEO01000027.1"/>
</dbReference>
<protein>
    <submittedName>
        <fullName evidence="1">Uncharacterized protein</fullName>
    </submittedName>
</protein>
<accession>A0A966DSI4</accession>
<sequence>MVRYLFLLTLLTANWLMAYLGDYQFGLPLKWMSDHAHVWQVFDLTVADEEVGENDRGGRKFTCERIL</sequence>
<proteinExistence type="predicted"/>